<dbReference type="PANTHER" id="PTHR30250">
    <property type="entry name" value="PST FAMILY PREDICTED COLANIC ACID TRANSPORTER"/>
    <property type="match status" value="1"/>
</dbReference>
<evidence type="ECO:0000256" key="4">
    <source>
        <dbReference type="ARBA" id="ARBA00022989"/>
    </source>
</evidence>
<name>A0ABS6K3U2_9FIRM</name>
<feature type="transmembrane region" description="Helical" evidence="6">
    <location>
        <begin position="431"/>
        <end position="447"/>
    </location>
</feature>
<evidence type="ECO:0000313" key="8">
    <source>
        <dbReference type="Proteomes" id="UP001314681"/>
    </source>
</evidence>
<dbReference type="Pfam" id="PF01943">
    <property type="entry name" value="Polysacc_synt"/>
    <property type="match status" value="1"/>
</dbReference>
<gene>
    <name evidence="7" type="ORF">KTH90_04115</name>
</gene>
<feature type="transmembrane region" description="Helical" evidence="6">
    <location>
        <begin position="158"/>
        <end position="182"/>
    </location>
</feature>
<evidence type="ECO:0000313" key="7">
    <source>
        <dbReference type="EMBL" id="MBU9725194.1"/>
    </source>
</evidence>
<evidence type="ECO:0000256" key="3">
    <source>
        <dbReference type="ARBA" id="ARBA00022692"/>
    </source>
</evidence>
<dbReference type="Proteomes" id="UP001314681">
    <property type="component" value="Unassembled WGS sequence"/>
</dbReference>
<organism evidence="7 8">
    <name type="scientific">Diplocloster modestus</name>
    <dbReference type="NCBI Taxonomy" id="2850322"/>
    <lineage>
        <taxon>Bacteria</taxon>
        <taxon>Bacillati</taxon>
        <taxon>Bacillota</taxon>
        <taxon>Clostridia</taxon>
        <taxon>Lachnospirales</taxon>
        <taxon>Lachnospiraceae</taxon>
        <taxon>Diplocloster</taxon>
    </lineage>
</organism>
<protein>
    <submittedName>
        <fullName evidence="7">Oligosaccharide flippase family protein</fullName>
    </submittedName>
</protein>
<keyword evidence="5 6" id="KW-0472">Membrane</keyword>
<evidence type="ECO:0000256" key="5">
    <source>
        <dbReference type="ARBA" id="ARBA00023136"/>
    </source>
</evidence>
<feature type="transmembrane region" description="Helical" evidence="6">
    <location>
        <begin position="334"/>
        <end position="353"/>
    </location>
</feature>
<keyword evidence="2" id="KW-1003">Cell membrane</keyword>
<keyword evidence="3 6" id="KW-0812">Transmembrane</keyword>
<keyword evidence="4 6" id="KW-1133">Transmembrane helix</keyword>
<proteinExistence type="predicted"/>
<feature type="transmembrane region" description="Helical" evidence="6">
    <location>
        <begin position="256"/>
        <end position="281"/>
    </location>
</feature>
<feature type="transmembrane region" description="Helical" evidence="6">
    <location>
        <begin position="124"/>
        <end position="146"/>
    </location>
</feature>
<dbReference type="PANTHER" id="PTHR30250:SF11">
    <property type="entry name" value="O-ANTIGEN TRANSPORTER-RELATED"/>
    <property type="match status" value="1"/>
</dbReference>
<feature type="transmembrane region" description="Helical" evidence="6">
    <location>
        <begin position="21"/>
        <end position="40"/>
    </location>
</feature>
<dbReference type="InterPro" id="IPR050833">
    <property type="entry name" value="Poly_Biosynth_Transport"/>
</dbReference>
<comment type="subcellular location">
    <subcellularLocation>
        <location evidence="1">Cell membrane</location>
        <topology evidence="1">Multi-pass membrane protein</topology>
    </subcellularLocation>
</comment>
<evidence type="ECO:0000256" key="1">
    <source>
        <dbReference type="ARBA" id="ARBA00004651"/>
    </source>
</evidence>
<keyword evidence="8" id="KW-1185">Reference proteome</keyword>
<accession>A0ABS6K3U2</accession>
<dbReference type="InterPro" id="IPR002797">
    <property type="entry name" value="Polysacc_synth"/>
</dbReference>
<feature type="transmembrane region" description="Helical" evidence="6">
    <location>
        <begin position="90"/>
        <end position="112"/>
    </location>
</feature>
<comment type="caution">
    <text evidence="7">The sequence shown here is derived from an EMBL/GenBank/DDBJ whole genome shotgun (WGS) entry which is preliminary data.</text>
</comment>
<feature type="transmembrane region" description="Helical" evidence="6">
    <location>
        <begin position="302"/>
        <end position="322"/>
    </location>
</feature>
<feature type="transmembrane region" description="Helical" evidence="6">
    <location>
        <begin position="218"/>
        <end position="236"/>
    </location>
</feature>
<dbReference type="EMBL" id="JAHQCX010000002">
    <property type="protein sequence ID" value="MBU9725194.1"/>
    <property type="molecule type" value="Genomic_DNA"/>
</dbReference>
<feature type="transmembrane region" description="Helical" evidence="6">
    <location>
        <begin position="390"/>
        <end position="411"/>
    </location>
</feature>
<dbReference type="RefSeq" id="WP_238726306.1">
    <property type="nucleotide sequence ID" value="NZ_JAHQCX010000002.1"/>
</dbReference>
<evidence type="ECO:0000256" key="2">
    <source>
        <dbReference type="ARBA" id="ARBA00022475"/>
    </source>
</evidence>
<feature type="transmembrane region" description="Helical" evidence="6">
    <location>
        <begin position="365"/>
        <end position="384"/>
    </location>
</feature>
<reference evidence="7 8" key="1">
    <citation type="submission" date="2021-06" db="EMBL/GenBank/DDBJ databases">
        <title>Description of novel taxa of the family Lachnospiraceae.</title>
        <authorList>
            <person name="Chaplin A.V."/>
            <person name="Sokolova S.R."/>
            <person name="Pikina A.P."/>
            <person name="Korzhanova M."/>
            <person name="Belova V."/>
            <person name="Korostin D."/>
            <person name="Efimov B.A."/>
        </authorList>
    </citation>
    <scope>NUCLEOTIDE SEQUENCE [LARGE SCALE GENOMIC DNA]</scope>
    <source>
        <strain evidence="7 8">ASD4241</strain>
    </source>
</reference>
<feature type="transmembrane region" description="Helical" evidence="6">
    <location>
        <begin position="60"/>
        <end position="78"/>
    </location>
</feature>
<sequence>MNTRLSTYINTLNKMSDAAKAAFWYIVCNFLQKGITLLTTPLFTRMLTTDQYGVFSIYQSWYAIISIFATLNLSYGVYNKALTEYNKEKNALTASFLNLSSTITLLLLLLYFVNRGFWNSILGLPTVLVITMFLQLFFEPAFLFWAVNERYQYRYKKLIAFTLTTAIGGVFLSLAAVMLSTHKAEARIIPNAFLQIVFGFAFYIYIMIKGKRFFSRKYWSFALKFNVPLIPHYVSQTILNQADRIMISKLDSIENAAVYSVAYQISMVLSLLIGAINNSFIPFTYQSIKENKIKQLKQTADYIVILIGALTVLVTAAGPEIIKIFAAPQYYNAIWIIPPVTLSTFFIFLYSLFGNIEFYFIETKYVSIASCIGGLLNIILNYLAIPIFGYYAAGYTTLICYVIFTLLHYLFYLKVKKKHMPDVEFYNAKKWLYLSAAIILVMFFITLLYRTTLIRYSLILLSLLVVYWKRKKIIKMISWK</sequence>
<feature type="transmembrane region" description="Helical" evidence="6">
    <location>
        <begin position="453"/>
        <end position="470"/>
    </location>
</feature>
<feature type="transmembrane region" description="Helical" evidence="6">
    <location>
        <begin position="188"/>
        <end position="206"/>
    </location>
</feature>
<evidence type="ECO:0000256" key="6">
    <source>
        <dbReference type="SAM" id="Phobius"/>
    </source>
</evidence>